<dbReference type="Pfam" id="PF01434">
    <property type="entry name" value="Peptidase_M41"/>
    <property type="match status" value="1"/>
</dbReference>
<evidence type="ECO:0000256" key="1">
    <source>
        <dbReference type="SAM" id="MobiDB-lite"/>
    </source>
</evidence>
<dbReference type="PRINTS" id="PR00830">
    <property type="entry name" value="ENDOLAPTASE"/>
</dbReference>
<dbReference type="Gene3D" id="3.40.50.300">
    <property type="entry name" value="P-loop containing nucleotide triphosphate hydrolases"/>
    <property type="match status" value="1"/>
</dbReference>
<dbReference type="CDD" id="cd19481">
    <property type="entry name" value="RecA-like_protease"/>
    <property type="match status" value="1"/>
</dbReference>
<name>A0AAU7JJP1_9HYPH</name>
<dbReference type="GO" id="GO:0005524">
    <property type="term" value="F:ATP binding"/>
    <property type="evidence" value="ECO:0007669"/>
    <property type="project" value="InterPro"/>
</dbReference>
<dbReference type="Gene3D" id="1.20.58.760">
    <property type="entry name" value="Peptidase M41"/>
    <property type="match status" value="1"/>
</dbReference>
<dbReference type="InterPro" id="IPR027417">
    <property type="entry name" value="P-loop_NTPase"/>
</dbReference>
<gene>
    <name evidence="3" type="ORF">ABEG18_06330</name>
</gene>
<evidence type="ECO:0000259" key="2">
    <source>
        <dbReference type="SMART" id="SM00382"/>
    </source>
</evidence>
<dbReference type="GO" id="GO:0006508">
    <property type="term" value="P:proteolysis"/>
    <property type="evidence" value="ECO:0007669"/>
    <property type="project" value="InterPro"/>
</dbReference>
<dbReference type="InterPro" id="IPR037219">
    <property type="entry name" value="Peptidase_M41-like"/>
</dbReference>
<feature type="domain" description="AAA+ ATPase" evidence="2">
    <location>
        <begin position="250"/>
        <end position="392"/>
    </location>
</feature>
<dbReference type="GO" id="GO:0004222">
    <property type="term" value="F:metalloendopeptidase activity"/>
    <property type="evidence" value="ECO:0007669"/>
    <property type="project" value="InterPro"/>
</dbReference>
<dbReference type="Pfam" id="PF00004">
    <property type="entry name" value="AAA"/>
    <property type="match status" value="1"/>
</dbReference>
<organism evidence="3">
    <name type="scientific">Alsobacter sp. KACC 23698</name>
    <dbReference type="NCBI Taxonomy" id="3149229"/>
    <lineage>
        <taxon>Bacteria</taxon>
        <taxon>Pseudomonadati</taxon>
        <taxon>Pseudomonadota</taxon>
        <taxon>Alphaproteobacteria</taxon>
        <taxon>Hyphomicrobiales</taxon>
        <taxon>Alsobacteraceae</taxon>
        <taxon>Alsobacter</taxon>
    </lineage>
</organism>
<dbReference type="PANTHER" id="PTHR23076:SF97">
    <property type="entry name" value="ATP-DEPENDENT ZINC METALLOPROTEASE YME1L1"/>
    <property type="match status" value="1"/>
</dbReference>
<dbReference type="GO" id="GO:0004176">
    <property type="term" value="F:ATP-dependent peptidase activity"/>
    <property type="evidence" value="ECO:0007669"/>
    <property type="project" value="InterPro"/>
</dbReference>
<dbReference type="GO" id="GO:0030163">
    <property type="term" value="P:protein catabolic process"/>
    <property type="evidence" value="ECO:0007669"/>
    <property type="project" value="TreeGrafter"/>
</dbReference>
<dbReference type="Gene3D" id="1.10.8.60">
    <property type="match status" value="1"/>
</dbReference>
<feature type="region of interest" description="Disordered" evidence="1">
    <location>
        <begin position="1"/>
        <end position="20"/>
    </location>
</feature>
<dbReference type="RefSeq" id="WP_406857244.1">
    <property type="nucleotide sequence ID" value="NZ_CP157484.1"/>
</dbReference>
<dbReference type="SMART" id="SM00382">
    <property type="entry name" value="AAA"/>
    <property type="match status" value="1"/>
</dbReference>
<accession>A0AAU7JJP1</accession>
<proteinExistence type="predicted"/>
<dbReference type="GO" id="GO:0016887">
    <property type="term" value="F:ATP hydrolysis activity"/>
    <property type="evidence" value="ECO:0007669"/>
    <property type="project" value="InterPro"/>
</dbReference>
<sequence>MTKSERQTAESSSRFEASAVSLDDAGDDLGDLLRRSPGPSVTSVALLADQALKRALTRRERRLLRKSGALVVLCKAPSVEWIRPMTDAFLRLAPGARVVSGDKKPRSFEDPDGNALSLINLGVPVIAVTHDFDLLSAVLVRAADLVLDIPGLSVEMVAAAIRRLSGATPVGLVAGHIAGLDLLDVAAALRSGSRAKDCVARLLRASQAVAPGELAAPVLTQLGGYGEAGDWALGLVGDVERGRRDGIGVPLGSALFFGPPGTGKTMLARSIAATAGVPLLTTSVADWFSQSAGFLDSIIKEYTRFFDRLESSGFIVGFIDELDALPSRAKLSPRGADFWTSAITGFLLRVDRLRARNPAAVLLAATNYIDRVDPALLRPGRFDRRFEILPPDEDGRADILRHHAGPGLSEADARVVARVTDGATGAVLAGYVRGAKRRAEAAGRPMVLADLMAESAPADPRSPQELRAVAIHEAAHAIIAYRLGLQVPRTSIIRSGDAGGVTHLAVDGAPSTRALVELRVIVALAGRAADMALGNGPDGGAASDLAYATRVLAIMHACWGLGETLTVRARPADIDRNLTLDPTLARTVEADLARLLGDAVRLVEANRRAILALAEILLKRRVAVAADIAAVADRHCPSWRGEAPGARRPR</sequence>
<reference evidence="3" key="1">
    <citation type="submission" date="2024-05" db="EMBL/GenBank/DDBJ databases">
        <authorList>
            <person name="Kim S."/>
            <person name="Heo J."/>
            <person name="Choi H."/>
            <person name="Choi Y."/>
            <person name="Kwon S.-W."/>
            <person name="Kim Y."/>
        </authorList>
    </citation>
    <scope>NUCLEOTIDE SEQUENCE</scope>
    <source>
        <strain evidence="3">KACC 23698</strain>
    </source>
</reference>
<dbReference type="InterPro" id="IPR003959">
    <property type="entry name" value="ATPase_AAA_core"/>
</dbReference>
<dbReference type="SUPFAM" id="SSF52540">
    <property type="entry name" value="P-loop containing nucleoside triphosphate hydrolases"/>
    <property type="match status" value="1"/>
</dbReference>
<dbReference type="GO" id="GO:0005886">
    <property type="term" value="C:plasma membrane"/>
    <property type="evidence" value="ECO:0007669"/>
    <property type="project" value="TreeGrafter"/>
</dbReference>
<dbReference type="SUPFAM" id="SSF140990">
    <property type="entry name" value="FtsH protease domain-like"/>
    <property type="match status" value="1"/>
</dbReference>
<dbReference type="PANTHER" id="PTHR23076">
    <property type="entry name" value="METALLOPROTEASE M41 FTSH"/>
    <property type="match status" value="1"/>
</dbReference>
<dbReference type="InterPro" id="IPR003593">
    <property type="entry name" value="AAA+_ATPase"/>
</dbReference>
<dbReference type="InterPro" id="IPR000642">
    <property type="entry name" value="Peptidase_M41"/>
</dbReference>
<evidence type="ECO:0000313" key="3">
    <source>
        <dbReference type="EMBL" id="XBO40385.1"/>
    </source>
</evidence>
<dbReference type="EMBL" id="CP157484">
    <property type="protein sequence ID" value="XBO40385.1"/>
    <property type="molecule type" value="Genomic_DNA"/>
</dbReference>
<dbReference type="AlphaFoldDB" id="A0AAU7JJP1"/>
<protein>
    <submittedName>
        <fullName evidence="3">AAA family ATPase</fullName>
    </submittedName>
</protein>